<comment type="caution">
    <text evidence="1">The sequence shown here is derived from an EMBL/GenBank/DDBJ whole genome shotgun (WGS) entry which is preliminary data.</text>
</comment>
<evidence type="ECO:0000313" key="2">
    <source>
        <dbReference type="Proteomes" id="UP000016491"/>
    </source>
</evidence>
<protein>
    <submittedName>
        <fullName evidence="1">Uncharacterized protein</fullName>
    </submittedName>
</protein>
<evidence type="ECO:0000313" key="1">
    <source>
        <dbReference type="EMBL" id="ERI74558.1"/>
    </source>
</evidence>
<name>A0ABC9TU05_CLOSY</name>
<dbReference type="EMBL" id="AWSU01000317">
    <property type="protein sequence ID" value="ERI74558.1"/>
    <property type="molecule type" value="Genomic_DNA"/>
</dbReference>
<feature type="non-terminal residue" evidence="1">
    <location>
        <position position="1"/>
    </location>
</feature>
<accession>A0ABC9TU05</accession>
<organism evidence="1 2">
    <name type="scientific">[Clostridium] symbiosum ATCC 14940</name>
    <dbReference type="NCBI Taxonomy" id="411472"/>
    <lineage>
        <taxon>Bacteria</taxon>
        <taxon>Bacillati</taxon>
        <taxon>Bacillota</taxon>
        <taxon>Clostridia</taxon>
        <taxon>Lachnospirales</taxon>
        <taxon>Lachnospiraceae</taxon>
        <taxon>Otoolea</taxon>
    </lineage>
</organism>
<reference evidence="1 2" key="1">
    <citation type="submission" date="2013-07" db="EMBL/GenBank/DDBJ databases">
        <authorList>
            <person name="Weinstock G."/>
            <person name="Sodergren E."/>
            <person name="Wylie T."/>
            <person name="Fulton L."/>
            <person name="Fulton R."/>
            <person name="Fronick C."/>
            <person name="O'Laughlin M."/>
            <person name="Godfrey J."/>
            <person name="Miner T."/>
            <person name="Herter B."/>
            <person name="Appelbaum E."/>
            <person name="Cordes M."/>
            <person name="Lek S."/>
            <person name="Wollam A."/>
            <person name="Pepin K.H."/>
            <person name="Palsikar V.B."/>
            <person name="Mitreva M."/>
            <person name="Wilson R.K."/>
        </authorList>
    </citation>
    <scope>NUCLEOTIDE SEQUENCE [LARGE SCALE GENOMIC DNA]</scope>
    <source>
        <strain evidence="1 2">ATCC 14940</strain>
    </source>
</reference>
<proteinExistence type="predicted"/>
<dbReference type="AlphaFoldDB" id="A0ABC9TU05"/>
<gene>
    <name evidence="1" type="ORF">CLOSYM_03890</name>
</gene>
<dbReference type="Proteomes" id="UP000016491">
    <property type="component" value="Unassembled WGS sequence"/>
</dbReference>
<sequence>QIPPQLLTKSQRRILQNQLMLTLQYPPLMKAMTSAQGVQVIVYFLMGVH</sequence>